<dbReference type="CDD" id="cd20013">
    <property type="entry name" value="PBP1_RPA0985_benzoate-like"/>
    <property type="match status" value="1"/>
</dbReference>
<proteinExistence type="inferred from homology"/>
<dbReference type="InterPro" id="IPR028081">
    <property type="entry name" value="Leu-bd"/>
</dbReference>
<accession>A0A315EBK8</accession>
<keyword evidence="3 5" id="KW-0732">Signal</keyword>
<keyword evidence="8" id="KW-1185">Reference proteome</keyword>
<evidence type="ECO:0000256" key="5">
    <source>
        <dbReference type="SAM" id="SignalP"/>
    </source>
</evidence>
<dbReference type="PANTHER" id="PTHR30483">
    <property type="entry name" value="LEUCINE-SPECIFIC-BINDING PROTEIN"/>
    <property type="match status" value="1"/>
</dbReference>
<dbReference type="OrthoDB" id="9794229at2"/>
<keyword evidence="4" id="KW-0029">Amino-acid transport</keyword>
<dbReference type="InterPro" id="IPR051010">
    <property type="entry name" value="BCAA_transport"/>
</dbReference>
<dbReference type="InterPro" id="IPR028082">
    <property type="entry name" value="Peripla_BP_I"/>
</dbReference>
<name>A0A315EBK8_9BURK</name>
<evidence type="ECO:0000256" key="1">
    <source>
        <dbReference type="ARBA" id="ARBA00010062"/>
    </source>
</evidence>
<dbReference type="RefSeq" id="WP_108311339.1">
    <property type="nucleotide sequence ID" value="NZ_NESN01000001.1"/>
</dbReference>
<dbReference type="GO" id="GO:0006865">
    <property type="term" value="P:amino acid transport"/>
    <property type="evidence" value="ECO:0007669"/>
    <property type="project" value="UniProtKB-KW"/>
</dbReference>
<evidence type="ECO:0000256" key="3">
    <source>
        <dbReference type="ARBA" id="ARBA00022729"/>
    </source>
</evidence>
<dbReference type="PANTHER" id="PTHR30483:SF6">
    <property type="entry name" value="PERIPLASMIC BINDING PROTEIN OF ABC TRANSPORTER FOR NATURAL AMINO ACIDS"/>
    <property type="match status" value="1"/>
</dbReference>
<dbReference type="EMBL" id="NESN01000001">
    <property type="protein sequence ID" value="PUE55336.1"/>
    <property type="molecule type" value="Genomic_DNA"/>
</dbReference>
<keyword evidence="2" id="KW-0813">Transport</keyword>
<dbReference type="PRINTS" id="PR00337">
    <property type="entry name" value="LEUILEVALBP"/>
</dbReference>
<evidence type="ECO:0000259" key="6">
    <source>
        <dbReference type="Pfam" id="PF13458"/>
    </source>
</evidence>
<sequence length="389" mass="41911">MKKRWVLGSIAGLALSAMTGLVQAQDNSFKIGLVLPMSGPFASTGKQMELAVRLYMAQHGDTVAGRKVVLIVKDDTGAPDVTKRIAQELVINDKVQVLAGFGLTPLAMATAPVATQSKTPLVVMAAATSIITEASPYIVRTSFTVPQVVTTLADWATKNNIKKVVSLVTDYAPGIDSEKYFNQRFINNGGVVIETLRVPLRSPDFAPFLQKVRDAKPDALFTFVPAGVGSALMKQFAERGLDKAGIRLIAEGSVTDDDILNNMGDVAVGVVTAHHYSASHKSALNKKFVEAFGKANNGLRPNFMAVGAYDGMRVIYEAAKTTKGAGGEALLNAMKGQAFESPRGPIYIDNQTRDVVHNMYVRRVERVGGQLWNQEIETVTDVKDIGKTR</sequence>
<evidence type="ECO:0000313" key="8">
    <source>
        <dbReference type="Proteomes" id="UP000250790"/>
    </source>
</evidence>
<reference evidence="7 8" key="1">
    <citation type="submission" date="2017-04" db="EMBL/GenBank/DDBJ databases">
        <title>Unexpected and diverse lifestyles within the genus Limnohabitans.</title>
        <authorList>
            <person name="Kasalicky V."/>
            <person name="Mehrshad M."/>
            <person name="Andrei S.-A."/>
            <person name="Salcher M."/>
            <person name="Kratochvilova H."/>
            <person name="Simek K."/>
            <person name="Ghai R."/>
        </authorList>
    </citation>
    <scope>NUCLEOTIDE SEQUENCE [LARGE SCALE GENOMIC DNA]</scope>
    <source>
        <strain evidence="7 8">II-B4</strain>
    </source>
</reference>
<organism evidence="7 8">
    <name type="scientific">Limnohabitans parvus II-B4</name>
    <dbReference type="NCBI Taxonomy" id="1293052"/>
    <lineage>
        <taxon>Bacteria</taxon>
        <taxon>Pseudomonadati</taxon>
        <taxon>Pseudomonadota</taxon>
        <taxon>Betaproteobacteria</taxon>
        <taxon>Burkholderiales</taxon>
        <taxon>Comamonadaceae</taxon>
        <taxon>Limnohabitans</taxon>
    </lineage>
</organism>
<dbReference type="Proteomes" id="UP000250790">
    <property type="component" value="Unassembled WGS sequence"/>
</dbReference>
<dbReference type="Pfam" id="PF13458">
    <property type="entry name" value="Peripla_BP_6"/>
    <property type="match status" value="1"/>
</dbReference>
<gene>
    <name evidence="7" type="ORF">B9Z37_01815</name>
</gene>
<protein>
    <submittedName>
        <fullName evidence="7">ABC transporter substrate-binding protein</fullName>
    </submittedName>
</protein>
<dbReference type="InterPro" id="IPR000709">
    <property type="entry name" value="Leu_Ile_Val-bd"/>
</dbReference>
<comment type="similarity">
    <text evidence="1">Belongs to the leucine-binding protein family.</text>
</comment>
<feature type="signal peptide" evidence="5">
    <location>
        <begin position="1"/>
        <end position="24"/>
    </location>
</feature>
<comment type="caution">
    <text evidence="7">The sequence shown here is derived from an EMBL/GenBank/DDBJ whole genome shotgun (WGS) entry which is preliminary data.</text>
</comment>
<dbReference type="AlphaFoldDB" id="A0A315EBK8"/>
<dbReference type="Gene3D" id="3.40.50.2300">
    <property type="match status" value="2"/>
</dbReference>
<evidence type="ECO:0000256" key="4">
    <source>
        <dbReference type="ARBA" id="ARBA00022970"/>
    </source>
</evidence>
<evidence type="ECO:0000313" key="7">
    <source>
        <dbReference type="EMBL" id="PUE55336.1"/>
    </source>
</evidence>
<feature type="domain" description="Leucine-binding protein" evidence="6">
    <location>
        <begin position="29"/>
        <end position="365"/>
    </location>
</feature>
<evidence type="ECO:0000256" key="2">
    <source>
        <dbReference type="ARBA" id="ARBA00022448"/>
    </source>
</evidence>
<dbReference type="SUPFAM" id="SSF53822">
    <property type="entry name" value="Periplasmic binding protein-like I"/>
    <property type="match status" value="1"/>
</dbReference>
<feature type="chain" id="PRO_5016329991" evidence="5">
    <location>
        <begin position="25"/>
        <end position="389"/>
    </location>
</feature>